<sequence length="429" mass="45718">MHERDETSPVRLTGLVWPNHERVIPQAFAGSGTSVVAARAHSVEPSGNGYLYGYEVDTVDRNGQRATVLTYVDTGGTHDQNSAIVTDPATGDPVSVWAYPNDPGLPVLPQVTYRDAVAELLTTLGMPVTNPTLTVAAYRPGKRAVVRVDAPEGTVFLKVVRPHRVAPIEKSHEQFVSAGLPVPRVLSSRGDGLLVLERIRGVPAGSRILDIADDPRFVASLAALTGRIATVPMTQQARADAMDHADWHRRTLVAALPQDAEEIDALYDAIGRRSIGWSSATKQVVHGDLHLEQVFVDEDEPWRISGLLDIDTAGWGFPVRDIGAVVAHLVVTGLWHRSRGDAERGAAAERLADAVARDWVARNPDQTDRIGPAIGAQLLAHAGGQATTGSANGIQTAEQLLAATQAALADAAPVLPSDGLVRPRSAPQV</sequence>
<dbReference type="EMBL" id="SNVW01000001">
    <property type="protein sequence ID" value="TDN46162.1"/>
    <property type="molecule type" value="Genomic_DNA"/>
</dbReference>
<dbReference type="GO" id="GO:0016740">
    <property type="term" value="F:transferase activity"/>
    <property type="evidence" value="ECO:0007669"/>
    <property type="project" value="UniProtKB-KW"/>
</dbReference>
<dbReference type="Pfam" id="PF01636">
    <property type="entry name" value="APH"/>
    <property type="match status" value="1"/>
</dbReference>
<reference evidence="2 3" key="1">
    <citation type="submission" date="2019-03" db="EMBL/GenBank/DDBJ databases">
        <title>Genomic analyses of the natural microbiome of Caenorhabditis elegans.</title>
        <authorList>
            <person name="Samuel B."/>
        </authorList>
    </citation>
    <scope>NUCLEOTIDE SEQUENCE [LARGE SCALE GENOMIC DNA]</scope>
    <source>
        <strain evidence="2 3">JUb65</strain>
    </source>
</reference>
<comment type="caution">
    <text evidence="2">The sequence shown here is derived from an EMBL/GenBank/DDBJ whole genome shotgun (WGS) entry which is preliminary data.</text>
</comment>
<proteinExistence type="predicted"/>
<evidence type="ECO:0000313" key="3">
    <source>
        <dbReference type="Proteomes" id="UP000295764"/>
    </source>
</evidence>
<keyword evidence="2" id="KW-0808">Transferase</keyword>
<evidence type="ECO:0000259" key="1">
    <source>
        <dbReference type="Pfam" id="PF01636"/>
    </source>
</evidence>
<accession>A0A4V6PQH4</accession>
<name>A0A4V6PQH4_9MICO</name>
<dbReference type="SUPFAM" id="SSF56112">
    <property type="entry name" value="Protein kinase-like (PK-like)"/>
    <property type="match status" value="1"/>
</dbReference>
<dbReference type="AlphaFoldDB" id="A0A4V6PQH4"/>
<dbReference type="InterPro" id="IPR051678">
    <property type="entry name" value="AGP_Transferase"/>
</dbReference>
<dbReference type="Proteomes" id="UP000295764">
    <property type="component" value="Unassembled WGS sequence"/>
</dbReference>
<dbReference type="InterPro" id="IPR002575">
    <property type="entry name" value="Aminoglycoside_PTrfase"/>
</dbReference>
<organism evidence="2 3">
    <name type="scientific">Curtobacterium flaccumfaciens</name>
    <dbReference type="NCBI Taxonomy" id="2035"/>
    <lineage>
        <taxon>Bacteria</taxon>
        <taxon>Bacillati</taxon>
        <taxon>Actinomycetota</taxon>
        <taxon>Actinomycetes</taxon>
        <taxon>Micrococcales</taxon>
        <taxon>Microbacteriaceae</taxon>
        <taxon>Curtobacterium</taxon>
    </lineage>
</organism>
<dbReference type="InterPro" id="IPR011009">
    <property type="entry name" value="Kinase-like_dom_sf"/>
</dbReference>
<evidence type="ECO:0000313" key="2">
    <source>
        <dbReference type="EMBL" id="TDN46162.1"/>
    </source>
</evidence>
<protein>
    <submittedName>
        <fullName evidence="2">Phosphotransferase family enzyme</fullName>
    </submittedName>
</protein>
<gene>
    <name evidence="2" type="ORF">EDF64_10117</name>
</gene>
<dbReference type="STRING" id="2035.RU06_06620"/>
<dbReference type="PANTHER" id="PTHR21310">
    <property type="entry name" value="AMINOGLYCOSIDE PHOSPHOTRANSFERASE-RELATED-RELATED"/>
    <property type="match status" value="1"/>
</dbReference>
<feature type="domain" description="Aminoglycoside phosphotransferase" evidence="1">
    <location>
        <begin position="145"/>
        <end position="346"/>
    </location>
</feature>
<dbReference type="Gene3D" id="3.90.1200.10">
    <property type="match status" value="1"/>
</dbReference>